<keyword evidence="2" id="KW-1185">Reference proteome</keyword>
<gene>
    <name evidence="1" type="ORF">DZC30_21495</name>
</gene>
<reference evidence="1 2" key="1">
    <citation type="submission" date="2018-08" db="EMBL/GenBank/DDBJ databases">
        <title>Comamonas testosteroni strain SWCO2.</title>
        <authorList>
            <person name="Jiang N."/>
            <person name="Zhang X.Z."/>
        </authorList>
    </citation>
    <scope>NUCLEOTIDE SEQUENCE [LARGE SCALE GENOMIC DNA]</scope>
    <source>
        <strain evidence="1 2">SWCO2</strain>
    </source>
</reference>
<name>A0A373F6F6_COMTE</name>
<dbReference type="Proteomes" id="UP000261948">
    <property type="component" value="Unassembled WGS sequence"/>
</dbReference>
<accession>A0A373F6F6</accession>
<evidence type="ECO:0000313" key="2">
    <source>
        <dbReference type="Proteomes" id="UP000261948"/>
    </source>
</evidence>
<organism evidence="1 2">
    <name type="scientific">Comamonas testosteroni</name>
    <name type="common">Pseudomonas testosteroni</name>
    <dbReference type="NCBI Taxonomy" id="285"/>
    <lineage>
        <taxon>Bacteria</taxon>
        <taxon>Pseudomonadati</taxon>
        <taxon>Pseudomonadota</taxon>
        <taxon>Betaproteobacteria</taxon>
        <taxon>Burkholderiales</taxon>
        <taxon>Comamonadaceae</taxon>
        <taxon>Comamonas</taxon>
    </lineage>
</organism>
<comment type="caution">
    <text evidence="1">The sequence shown here is derived from an EMBL/GenBank/DDBJ whole genome shotgun (WGS) entry which is preliminary data.</text>
</comment>
<sequence length="201" mass="22027">MTWYADEILLRATPAALTAIKADAQLVGFAYHLKSLDEFDWYLPEHRHGLPAEGLLVVRPVCNAQSHGGRWYGEPVLDAAQLSAATDAQALLNPQIPEQLAADVYDSALPCAALRASLATLAQRLNEPVVYYSCSMWGGDIDHEFCLLYEPQESLLMTDVAERGHGAERALGQGLQKLGLALPTAFFAPHTRSFDWAAHKL</sequence>
<dbReference type="EMBL" id="QURR01000046">
    <property type="protein sequence ID" value="RGE39736.1"/>
    <property type="molecule type" value="Genomic_DNA"/>
</dbReference>
<proteinExistence type="predicted"/>
<dbReference type="OrthoDB" id="1433112at2"/>
<evidence type="ECO:0000313" key="1">
    <source>
        <dbReference type="EMBL" id="RGE39736.1"/>
    </source>
</evidence>
<dbReference type="AlphaFoldDB" id="A0A373F6F6"/>
<protein>
    <submittedName>
        <fullName evidence="1">Uncharacterized protein</fullName>
    </submittedName>
</protein>